<evidence type="ECO:0000256" key="2">
    <source>
        <dbReference type="ARBA" id="ARBA00009853"/>
    </source>
</evidence>
<dbReference type="PANTHER" id="PTHR22911">
    <property type="entry name" value="ACYL-MALONYL CONDENSING ENZYME-RELATED"/>
    <property type="match status" value="1"/>
</dbReference>
<feature type="transmembrane region" description="Helical" evidence="6">
    <location>
        <begin position="78"/>
        <end position="98"/>
    </location>
</feature>
<proteinExistence type="inferred from homology"/>
<dbReference type="SUPFAM" id="SSF103481">
    <property type="entry name" value="Multidrug resistance efflux transporter EmrE"/>
    <property type="match status" value="2"/>
</dbReference>
<feature type="transmembrane region" description="Helical" evidence="6">
    <location>
        <begin position="12"/>
        <end position="33"/>
    </location>
</feature>
<dbReference type="Proteomes" id="UP000024836">
    <property type="component" value="Unassembled WGS sequence"/>
</dbReference>
<evidence type="ECO:0000313" key="9">
    <source>
        <dbReference type="Proteomes" id="UP000024836"/>
    </source>
</evidence>
<feature type="transmembrane region" description="Helical" evidence="6">
    <location>
        <begin position="185"/>
        <end position="209"/>
    </location>
</feature>
<dbReference type="STRING" id="1461693.ATO10_02650"/>
<keyword evidence="3 6" id="KW-0812">Transmembrane</keyword>
<sequence>MQQTQSTQNIGLAAIWMLGAVTSFATMAVAGRMAMSAQLDTFELLFYRSLVSFSIVLCVAAVTGKLSQVRATHMRLHLARNVAHFTGQNLWFYALTLIPLAQVFALEFTSPLWVIVLAAILLGETITRARLIAGLLGFIGVMIITRPGATSLSPGTIAAALSAICFAATAVATKRLTCDVSVISILFWLTVIQAALGLICAGIDGEIALPPVHGILPVILVGICGLTAHFCLTTALSVAPSGAVMSMDFTRLPVIAVVGMLLYSEPLEWAVFAGAALILLGNLINLKAETR</sequence>
<comment type="similarity">
    <text evidence="2">Belongs to the drug/metabolite transporter (DMT) superfamily. 10 TMS drug/metabolite exporter (DME) (TC 2.A.7.3) family.</text>
</comment>
<dbReference type="PATRIC" id="fig|1461693.3.peg.549"/>
<feature type="transmembrane region" description="Helical" evidence="6">
    <location>
        <begin position="269"/>
        <end position="286"/>
    </location>
</feature>
<evidence type="ECO:0000256" key="1">
    <source>
        <dbReference type="ARBA" id="ARBA00004141"/>
    </source>
</evidence>
<dbReference type="AlphaFoldDB" id="A0A058ZPU9"/>
<feature type="domain" description="EamA" evidence="7">
    <location>
        <begin position="13"/>
        <end position="145"/>
    </location>
</feature>
<comment type="caution">
    <text evidence="8">The sequence shown here is derived from an EMBL/GenBank/DDBJ whole genome shotgun (WGS) entry which is preliminary data.</text>
</comment>
<evidence type="ECO:0000256" key="3">
    <source>
        <dbReference type="ARBA" id="ARBA00022692"/>
    </source>
</evidence>
<organism evidence="8 9">
    <name type="scientific">Actibacterium atlanticum</name>
    <dbReference type="NCBI Taxonomy" id="1461693"/>
    <lineage>
        <taxon>Bacteria</taxon>
        <taxon>Pseudomonadati</taxon>
        <taxon>Pseudomonadota</taxon>
        <taxon>Alphaproteobacteria</taxon>
        <taxon>Rhodobacterales</taxon>
        <taxon>Roseobacteraceae</taxon>
        <taxon>Actibacterium</taxon>
    </lineage>
</organism>
<keyword evidence="9" id="KW-1185">Reference proteome</keyword>
<feature type="domain" description="EamA" evidence="7">
    <location>
        <begin position="155"/>
        <end position="284"/>
    </location>
</feature>
<evidence type="ECO:0000256" key="4">
    <source>
        <dbReference type="ARBA" id="ARBA00022989"/>
    </source>
</evidence>
<accession>A0A058ZPU9</accession>
<dbReference type="GO" id="GO:0016020">
    <property type="term" value="C:membrane"/>
    <property type="evidence" value="ECO:0007669"/>
    <property type="project" value="UniProtKB-SubCell"/>
</dbReference>
<evidence type="ECO:0000259" key="7">
    <source>
        <dbReference type="Pfam" id="PF00892"/>
    </source>
</evidence>
<protein>
    <recommendedName>
        <fullName evidence="7">EamA domain-containing protein</fullName>
    </recommendedName>
</protein>
<evidence type="ECO:0000256" key="6">
    <source>
        <dbReference type="SAM" id="Phobius"/>
    </source>
</evidence>
<dbReference type="PANTHER" id="PTHR22911:SF6">
    <property type="entry name" value="SOLUTE CARRIER FAMILY 35 MEMBER G1"/>
    <property type="match status" value="1"/>
</dbReference>
<dbReference type="InterPro" id="IPR037185">
    <property type="entry name" value="EmrE-like"/>
</dbReference>
<feature type="transmembrane region" description="Helical" evidence="6">
    <location>
        <begin position="155"/>
        <end position="173"/>
    </location>
</feature>
<name>A0A058ZPU9_9RHOB</name>
<dbReference type="eggNOG" id="COG0697">
    <property type="taxonomic scope" value="Bacteria"/>
</dbReference>
<feature type="transmembrane region" description="Helical" evidence="6">
    <location>
        <begin position="129"/>
        <end position="149"/>
    </location>
</feature>
<dbReference type="Pfam" id="PF00892">
    <property type="entry name" value="EamA"/>
    <property type="match status" value="2"/>
</dbReference>
<reference evidence="8 9" key="1">
    <citation type="submission" date="2013-04" db="EMBL/GenBank/DDBJ databases">
        <title>Shimia sp. 22II-S11-Z10 Genome Sequencing.</title>
        <authorList>
            <person name="Lai Q."/>
            <person name="Li G."/>
            <person name="Shao Z."/>
        </authorList>
    </citation>
    <scope>NUCLEOTIDE SEQUENCE [LARGE SCALE GENOMIC DNA]</scope>
    <source>
        <strain evidence="9">22II-S11-Z10</strain>
    </source>
</reference>
<feature type="transmembrane region" description="Helical" evidence="6">
    <location>
        <begin position="215"/>
        <end position="236"/>
    </location>
</feature>
<gene>
    <name evidence="8" type="ORF">ATO10_02650</name>
</gene>
<keyword evidence="5 6" id="KW-0472">Membrane</keyword>
<evidence type="ECO:0000256" key="5">
    <source>
        <dbReference type="ARBA" id="ARBA00023136"/>
    </source>
</evidence>
<feature type="transmembrane region" description="Helical" evidence="6">
    <location>
        <begin position="45"/>
        <end position="66"/>
    </location>
</feature>
<comment type="subcellular location">
    <subcellularLocation>
        <location evidence="1">Membrane</location>
        <topology evidence="1">Multi-pass membrane protein</topology>
    </subcellularLocation>
</comment>
<dbReference type="RefSeq" id="WP_337588298.1">
    <property type="nucleotide sequence ID" value="NZ_AQQY01000001.1"/>
</dbReference>
<evidence type="ECO:0000313" key="8">
    <source>
        <dbReference type="EMBL" id="KCV83624.1"/>
    </source>
</evidence>
<dbReference type="EMBL" id="AQQY01000001">
    <property type="protein sequence ID" value="KCV83624.1"/>
    <property type="molecule type" value="Genomic_DNA"/>
</dbReference>
<dbReference type="InterPro" id="IPR000620">
    <property type="entry name" value="EamA_dom"/>
</dbReference>
<keyword evidence="4 6" id="KW-1133">Transmembrane helix</keyword>